<evidence type="ECO:0000256" key="4">
    <source>
        <dbReference type="ARBA" id="ARBA00023015"/>
    </source>
</evidence>
<comment type="function">
    <text evidence="10">DNA-binding protein that specifically binds heat shock promoter elements (HSE) and activates transcription.</text>
</comment>
<protein>
    <recommendedName>
        <fullName evidence="11">Heat stress transcription factor</fullName>
    </recommendedName>
</protein>
<evidence type="ECO:0000256" key="7">
    <source>
        <dbReference type="ARBA" id="ARBA00023159"/>
    </source>
</evidence>
<dbReference type="InterPro" id="IPR036388">
    <property type="entry name" value="WH-like_DNA-bd_sf"/>
</dbReference>
<dbReference type="EMBL" id="BMAC01000305">
    <property type="protein sequence ID" value="GFP93212.1"/>
    <property type="molecule type" value="Genomic_DNA"/>
</dbReference>
<dbReference type="GO" id="GO:0034605">
    <property type="term" value="P:cellular response to heat"/>
    <property type="evidence" value="ECO:0007669"/>
    <property type="project" value="TreeGrafter"/>
</dbReference>
<evidence type="ECO:0000256" key="11">
    <source>
        <dbReference type="ARBA" id="ARBA00081483"/>
    </source>
</evidence>
<evidence type="ECO:0000313" key="16">
    <source>
        <dbReference type="Proteomes" id="UP000653305"/>
    </source>
</evidence>
<dbReference type="Gene3D" id="1.10.10.10">
    <property type="entry name" value="Winged helix-like DNA-binding domain superfamily/Winged helix DNA-binding domain"/>
    <property type="match status" value="1"/>
</dbReference>
<dbReference type="InterPro" id="IPR000232">
    <property type="entry name" value="HSF_DNA-bd"/>
</dbReference>
<dbReference type="Proteomes" id="UP000653305">
    <property type="component" value="Unassembled WGS sequence"/>
</dbReference>
<evidence type="ECO:0000256" key="3">
    <source>
        <dbReference type="ARBA" id="ARBA00022553"/>
    </source>
</evidence>
<keyword evidence="9" id="KW-0539">Nucleus</keyword>
<evidence type="ECO:0000256" key="2">
    <source>
        <dbReference type="ARBA" id="ARBA00006403"/>
    </source>
</evidence>
<dbReference type="AlphaFoldDB" id="A0A830C4W4"/>
<dbReference type="PROSITE" id="PS00434">
    <property type="entry name" value="HSF_DOMAIN"/>
    <property type="match status" value="1"/>
</dbReference>
<dbReference type="FunFam" id="1.10.10.10:FF:000057">
    <property type="entry name" value="Heat shock transcription factor 1"/>
    <property type="match status" value="1"/>
</dbReference>
<evidence type="ECO:0000256" key="12">
    <source>
        <dbReference type="RuleBase" id="RU004020"/>
    </source>
</evidence>
<feature type="domain" description="HSF-type DNA-binding" evidence="14">
    <location>
        <begin position="106"/>
        <end position="130"/>
    </location>
</feature>
<evidence type="ECO:0000256" key="8">
    <source>
        <dbReference type="ARBA" id="ARBA00023163"/>
    </source>
</evidence>
<dbReference type="PANTHER" id="PTHR10015:SF448">
    <property type="entry name" value="HEAT STRESS TRANSCRIPTION FACTOR A-7A-LIKE"/>
    <property type="match status" value="1"/>
</dbReference>
<proteinExistence type="inferred from homology"/>
<reference evidence="15" key="1">
    <citation type="submission" date="2020-07" db="EMBL/GenBank/DDBJ databases">
        <title>Ethylene signaling mediates host invasion by parasitic plants.</title>
        <authorList>
            <person name="Yoshida S."/>
        </authorList>
    </citation>
    <scope>NUCLEOTIDE SEQUENCE</scope>
    <source>
        <strain evidence="15">Okayama</strain>
    </source>
</reference>
<evidence type="ECO:0000256" key="13">
    <source>
        <dbReference type="SAM" id="MobiDB-lite"/>
    </source>
</evidence>
<sequence length="342" mass="39487">MAEIGKKKQLAEINGCGFWGKNIEIFSRVKQEPFIFPDDLDFEDQPAEEHQLPKAVEGLREIGPPPFLKKTFEMVDDPGTDSVISWSCRGDSFVVWDPHKFSADFLPKHFKHNNFSSFVRQLNTYRFKKIDSGRWEFANEGFQQGKKHLLKHIKRRRQIPQLDSTKHGGVEAELEKLRKDQNTLRTEVLELRQQEENTLQHLAAVEERLLVTQTKQKQMLVFMVKSLKNPLFLHHFIDRMEKKRALRNGGISKKRRLTKNQEEWTVGSEITGFSNEESGSGEHKSETSSGVCSDSFVLWEKLMDDDMIYEEGDEAAINQRSDMVSELENLIAMPADCPASMD</sequence>
<dbReference type="GO" id="GO:0006357">
    <property type="term" value="P:regulation of transcription by RNA polymerase II"/>
    <property type="evidence" value="ECO:0007669"/>
    <property type="project" value="TreeGrafter"/>
</dbReference>
<accession>A0A830C4W4</accession>
<keyword evidence="4" id="KW-0805">Transcription regulation</keyword>
<keyword evidence="7" id="KW-0010">Activator</keyword>
<keyword evidence="5" id="KW-0346">Stress response</keyword>
<evidence type="ECO:0000256" key="1">
    <source>
        <dbReference type="ARBA" id="ARBA00004123"/>
    </source>
</evidence>
<dbReference type="OrthoDB" id="60033at2759"/>
<comment type="subcellular location">
    <subcellularLocation>
        <location evidence="1">Nucleus</location>
    </subcellularLocation>
</comment>
<evidence type="ECO:0000259" key="14">
    <source>
        <dbReference type="PROSITE" id="PS00434"/>
    </source>
</evidence>
<keyword evidence="8" id="KW-0804">Transcription</keyword>
<evidence type="ECO:0000256" key="9">
    <source>
        <dbReference type="ARBA" id="ARBA00023242"/>
    </source>
</evidence>
<dbReference type="GO" id="GO:0000978">
    <property type="term" value="F:RNA polymerase II cis-regulatory region sequence-specific DNA binding"/>
    <property type="evidence" value="ECO:0007669"/>
    <property type="project" value="TreeGrafter"/>
</dbReference>
<comment type="similarity">
    <text evidence="2 12">Belongs to the HSF family.</text>
</comment>
<evidence type="ECO:0000256" key="6">
    <source>
        <dbReference type="ARBA" id="ARBA00023125"/>
    </source>
</evidence>
<gene>
    <name evidence="15" type="ORF">PHJA_001465500</name>
</gene>
<dbReference type="SMART" id="SM00415">
    <property type="entry name" value="HSF"/>
    <property type="match status" value="1"/>
</dbReference>
<keyword evidence="3" id="KW-0597">Phosphoprotein</keyword>
<evidence type="ECO:0000256" key="5">
    <source>
        <dbReference type="ARBA" id="ARBA00023016"/>
    </source>
</evidence>
<dbReference type="GO" id="GO:0003700">
    <property type="term" value="F:DNA-binding transcription factor activity"/>
    <property type="evidence" value="ECO:0007669"/>
    <property type="project" value="InterPro"/>
</dbReference>
<evidence type="ECO:0000256" key="10">
    <source>
        <dbReference type="ARBA" id="ARBA00055747"/>
    </source>
</evidence>
<comment type="caution">
    <text evidence="15">The sequence shown here is derived from an EMBL/GenBank/DDBJ whole genome shotgun (WGS) entry which is preliminary data.</text>
</comment>
<organism evidence="15 16">
    <name type="scientific">Phtheirospermum japonicum</name>
    <dbReference type="NCBI Taxonomy" id="374723"/>
    <lineage>
        <taxon>Eukaryota</taxon>
        <taxon>Viridiplantae</taxon>
        <taxon>Streptophyta</taxon>
        <taxon>Embryophyta</taxon>
        <taxon>Tracheophyta</taxon>
        <taxon>Spermatophyta</taxon>
        <taxon>Magnoliopsida</taxon>
        <taxon>eudicotyledons</taxon>
        <taxon>Gunneridae</taxon>
        <taxon>Pentapetalae</taxon>
        <taxon>asterids</taxon>
        <taxon>lamiids</taxon>
        <taxon>Lamiales</taxon>
        <taxon>Orobanchaceae</taxon>
        <taxon>Orobanchaceae incertae sedis</taxon>
        <taxon>Phtheirospermum</taxon>
    </lineage>
</organism>
<name>A0A830C4W4_9LAMI</name>
<dbReference type="PRINTS" id="PR00056">
    <property type="entry name" value="HSFDOMAIN"/>
</dbReference>
<feature type="region of interest" description="Disordered" evidence="13">
    <location>
        <begin position="268"/>
        <end position="289"/>
    </location>
</feature>
<dbReference type="Pfam" id="PF00447">
    <property type="entry name" value="HSF_DNA-bind"/>
    <property type="match status" value="1"/>
</dbReference>
<dbReference type="SUPFAM" id="SSF46785">
    <property type="entry name" value="Winged helix' DNA-binding domain"/>
    <property type="match status" value="1"/>
</dbReference>
<keyword evidence="6" id="KW-0238">DNA-binding</keyword>
<dbReference type="PANTHER" id="PTHR10015">
    <property type="entry name" value="HEAT SHOCK TRANSCRIPTION FACTOR"/>
    <property type="match status" value="1"/>
</dbReference>
<evidence type="ECO:0000313" key="15">
    <source>
        <dbReference type="EMBL" id="GFP93212.1"/>
    </source>
</evidence>
<dbReference type="GO" id="GO:0005634">
    <property type="term" value="C:nucleus"/>
    <property type="evidence" value="ECO:0007669"/>
    <property type="project" value="UniProtKB-SubCell"/>
</dbReference>
<keyword evidence="16" id="KW-1185">Reference proteome</keyword>
<dbReference type="InterPro" id="IPR036390">
    <property type="entry name" value="WH_DNA-bd_sf"/>
</dbReference>